<name>A0A8J2BRW5_9BACT</name>
<proteinExistence type="predicted"/>
<organism evidence="2 3">
    <name type="scientific">Candidatus Methylacidithermus pantelleriae</name>
    <dbReference type="NCBI Taxonomy" id="2744239"/>
    <lineage>
        <taxon>Bacteria</taxon>
        <taxon>Pseudomonadati</taxon>
        <taxon>Verrucomicrobiota</taxon>
        <taxon>Methylacidiphilae</taxon>
        <taxon>Methylacidiphilales</taxon>
        <taxon>Methylacidiphilaceae</taxon>
        <taxon>Candidatus Methylacidithermus</taxon>
    </lineage>
</organism>
<sequence length="74" mass="8376">MRELGRFLILTGIALVVAGLVLSSGFGRGWLGRLPGDIRIEKGNFSFYFPLATCLLLSFLLTVALWIYRLFLRR</sequence>
<dbReference type="PANTHER" id="PTHR36443">
    <property type="entry name" value="BSR5223 PROTEIN"/>
    <property type="match status" value="1"/>
</dbReference>
<dbReference type="Proteomes" id="UP000663859">
    <property type="component" value="Unassembled WGS sequence"/>
</dbReference>
<keyword evidence="1" id="KW-1133">Transmembrane helix</keyword>
<keyword evidence="3" id="KW-1185">Reference proteome</keyword>
<gene>
    <name evidence="2" type="ORF">MPNT_140022</name>
</gene>
<accession>A0A8J2BRW5</accession>
<keyword evidence="1" id="KW-0472">Membrane</keyword>
<evidence type="ECO:0000313" key="2">
    <source>
        <dbReference type="EMBL" id="CAF0693498.1"/>
    </source>
</evidence>
<dbReference type="InterPro" id="IPR021320">
    <property type="entry name" value="DUF2905"/>
</dbReference>
<dbReference type="EMBL" id="CAJNOB010000006">
    <property type="protein sequence ID" value="CAF0693498.1"/>
    <property type="molecule type" value="Genomic_DNA"/>
</dbReference>
<comment type="caution">
    <text evidence="2">The sequence shown here is derived from an EMBL/GenBank/DDBJ whole genome shotgun (WGS) entry which is preliminary data.</text>
</comment>
<dbReference type="AlphaFoldDB" id="A0A8J2BRW5"/>
<dbReference type="PANTHER" id="PTHR36443:SF1">
    <property type="entry name" value="BSR5223 PROTEIN"/>
    <property type="match status" value="1"/>
</dbReference>
<evidence type="ECO:0000256" key="1">
    <source>
        <dbReference type="SAM" id="Phobius"/>
    </source>
</evidence>
<reference evidence="2" key="1">
    <citation type="submission" date="2021-02" db="EMBL/GenBank/DDBJ databases">
        <authorList>
            <person name="Cremers G."/>
            <person name="Picone N."/>
        </authorList>
    </citation>
    <scope>NUCLEOTIDE SEQUENCE</scope>
    <source>
        <strain evidence="2">PQ17</strain>
    </source>
</reference>
<protein>
    <submittedName>
        <fullName evidence="2">Putative Uncharacterized membrane protein YrzS</fullName>
    </submittedName>
</protein>
<evidence type="ECO:0000313" key="3">
    <source>
        <dbReference type="Proteomes" id="UP000663859"/>
    </source>
</evidence>
<feature type="transmembrane region" description="Helical" evidence="1">
    <location>
        <begin position="47"/>
        <end position="68"/>
    </location>
</feature>
<dbReference type="Pfam" id="PF11146">
    <property type="entry name" value="DUF2905"/>
    <property type="match status" value="1"/>
</dbReference>
<keyword evidence="1" id="KW-0812">Transmembrane</keyword>